<dbReference type="Gene3D" id="3.40.50.360">
    <property type="match status" value="1"/>
</dbReference>
<organism evidence="4 5">
    <name type="scientific">Amphibacillus marinus</name>
    <dbReference type="NCBI Taxonomy" id="872970"/>
    <lineage>
        <taxon>Bacteria</taxon>
        <taxon>Bacillati</taxon>
        <taxon>Bacillota</taxon>
        <taxon>Bacilli</taxon>
        <taxon>Bacillales</taxon>
        <taxon>Bacillaceae</taxon>
        <taxon>Amphibacillus</taxon>
    </lineage>
</organism>
<reference evidence="4 5" key="1">
    <citation type="submission" date="2016-10" db="EMBL/GenBank/DDBJ databases">
        <authorList>
            <person name="de Groot N.N."/>
        </authorList>
    </citation>
    <scope>NUCLEOTIDE SEQUENCE [LARGE SCALE GENOMIC DNA]</scope>
    <source>
        <strain evidence="4 5">CGMCC 1.10434</strain>
    </source>
</reference>
<dbReference type="PANTHER" id="PTHR43278">
    <property type="entry name" value="NAD(P)H-DEPENDENT FMN-CONTAINING OXIDOREDUCTASE YWQN-RELATED"/>
    <property type="match status" value="1"/>
</dbReference>
<dbReference type="InterPro" id="IPR029039">
    <property type="entry name" value="Flavoprotein-like_sf"/>
</dbReference>
<evidence type="ECO:0000256" key="2">
    <source>
        <dbReference type="ARBA" id="ARBA00022643"/>
    </source>
</evidence>
<dbReference type="EMBL" id="FODJ01000003">
    <property type="protein sequence ID" value="SEO06967.1"/>
    <property type="molecule type" value="Genomic_DNA"/>
</dbReference>
<dbReference type="Proteomes" id="UP000199300">
    <property type="component" value="Unassembled WGS sequence"/>
</dbReference>
<dbReference type="PANTHER" id="PTHR43278:SF4">
    <property type="entry name" value="NAD(P)H-DEPENDENT FMN-CONTAINING OXIDOREDUCTASE YWQN-RELATED"/>
    <property type="match status" value="1"/>
</dbReference>
<feature type="domain" description="Flavodoxin-like fold" evidence="3">
    <location>
        <begin position="1"/>
        <end position="173"/>
    </location>
</feature>
<protein>
    <submittedName>
        <fullName evidence="4">Multimeric flavodoxin WrbA</fullName>
    </submittedName>
</protein>
<keyword evidence="5" id="KW-1185">Reference proteome</keyword>
<evidence type="ECO:0000313" key="4">
    <source>
        <dbReference type="EMBL" id="SEO06967.1"/>
    </source>
</evidence>
<dbReference type="AlphaFoldDB" id="A0A1H8LPC5"/>
<evidence type="ECO:0000313" key="5">
    <source>
        <dbReference type="Proteomes" id="UP000199300"/>
    </source>
</evidence>
<dbReference type="SUPFAM" id="SSF52218">
    <property type="entry name" value="Flavoproteins"/>
    <property type="match status" value="1"/>
</dbReference>
<gene>
    <name evidence="4" type="ORF">SAMN04488134_103278</name>
</gene>
<dbReference type="InterPro" id="IPR003680">
    <property type="entry name" value="Flavodoxin_fold"/>
</dbReference>
<dbReference type="RefSeq" id="WP_091496205.1">
    <property type="nucleotide sequence ID" value="NZ_FODJ01000003.1"/>
</dbReference>
<dbReference type="InterPro" id="IPR051796">
    <property type="entry name" value="ISF_SsuE-like"/>
</dbReference>
<accession>A0A1H8LPC5</accession>
<dbReference type="STRING" id="872970.SAMN04488134_103278"/>
<proteinExistence type="predicted"/>
<dbReference type="Pfam" id="PF02525">
    <property type="entry name" value="Flavodoxin_2"/>
    <property type="match status" value="1"/>
</dbReference>
<evidence type="ECO:0000259" key="3">
    <source>
        <dbReference type="Pfam" id="PF02525"/>
    </source>
</evidence>
<sequence length="184" mass="21178">MSILVILGSSRKGGNTENLINNLLANIKHERIYLADHYIEPIVDQRHTATGFEPADDDYPLILEKFLAHDTIIFATPLYWFGMSAHMKLFFDRWSQYLRDERYDLKANLSNKQAYVIVTAHYPDPNLTALPLIQQFNHIFSYVGIKFIDYLIGHGNKPNDILTDQLALAKVEQWQTALQLDASL</sequence>
<name>A0A1H8LPC5_9BACI</name>
<evidence type="ECO:0000256" key="1">
    <source>
        <dbReference type="ARBA" id="ARBA00022630"/>
    </source>
</evidence>
<keyword evidence="2" id="KW-0288">FMN</keyword>
<dbReference type="OrthoDB" id="9805976at2"/>
<keyword evidence="1" id="KW-0285">Flavoprotein</keyword>